<dbReference type="SUPFAM" id="SSF48726">
    <property type="entry name" value="Immunoglobulin"/>
    <property type="match status" value="3"/>
</dbReference>
<evidence type="ECO:0000313" key="19">
    <source>
        <dbReference type="Proteomes" id="UP000694569"/>
    </source>
</evidence>
<dbReference type="SMART" id="SM00409">
    <property type="entry name" value="IG"/>
    <property type="match status" value="2"/>
</dbReference>
<feature type="compositionally biased region" description="Basic and acidic residues" evidence="14">
    <location>
        <begin position="527"/>
        <end position="541"/>
    </location>
</feature>
<feature type="transmembrane region" description="Helical" evidence="15">
    <location>
        <begin position="436"/>
        <end position="463"/>
    </location>
</feature>
<evidence type="ECO:0000259" key="17">
    <source>
        <dbReference type="PROSITE" id="PS50835"/>
    </source>
</evidence>
<dbReference type="GO" id="GO:0007157">
    <property type="term" value="P:heterophilic cell-cell adhesion via plasma membrane cell adhesion molecules"/>
    <property type="evidence" value="ECO:0007669"/>
    <property type="project" value="TreeGrafter"/>
</dbReference>
<keyword evidence="10 15" id="KW-1133">Transmembrane helix</keyword>
<organism evidence="18 19">
    <name type="scientific">Leptobrachium leishanense</name>
    <name type="common">Leishan spiny toad</name>
    <dbReference type="NCBI Taxonomy" id="445787"/>
    <lineage>
        <taxon>Eukaryota</taxon>
        <taxon>Metazoa</taxon>
        <taxon>Chordata</taxon>
        <taxon>Craniata</taxon>
        <taxon>Vertebrata</taxon>
        <taxon>Euteleostomi</taxon>
        <taxon>Amphibia</taxon>
        <taxon>Batrachia</taxon>
        <taxon>Anura</taxon>
        <taxon>Pelobatoidea</taxon>
        <taxon>Megophryidae</taxon>
        <taxon>Leptobrachium</taxon>
    </lineage>
</organism>
<dbReference type="InterPro" id="IPR013162">
    <property type="entry name" value="CD80_C2-set"/>
</dbReference>
<reference evidence="18" key="1">
    <citation type="submission" date="2025-08" db="UniProtKB">
        <authorList>
            <consortium name="Ensembl"/>
        </authorList>
    </citation>
    <scope>IDENTIFICATION</scope>
</reference>
<dbReference type="InterPro" id="IPR036179">
    <property type="entry name" value="Ig-like_dom_sf"/>
</dbReference>
<keyword evidence="4" id="KW-1003">Cell membrane</keyword>
<feature type="domain" description="Ig-like" evidence="17">
    <location>
        <begin position="53"/>
        <end position="178"/>
    </location>
</feature>
<keyword evidence="6 16" id="KW-0732">Signal</keyword>
<evidence type="ECO:0000256" key="2">
    <source>
        <dbReference type="ARBA" id="ARBA00004536"/>
    </source>
</evidence>
<evidence type="ECO:0000256" key="3">
    <source>
        <dbReference type="ARBA" id="ARBA00007810"/>
    </source>
</evidence>
<comment type="similarity">
    <text evidence="3">Belongs to the nectin family.</text>
</comment>
<sequence length="589" mass="66427">MASNRREFYWHRCLLWLQVISLVIAVFQQGLMNIGAQNVFYLEIFFHINFPLPKSSCNVILREGVHSQTVVVNETMSGYTGHFVVLHCSFSSPLTTVKITQVTWQKSSNGSKYNVAIYNPAMGVSILPPYKGRVTFLNPSSRDGTIKLDNLILEDEGAYICEFATFPMGNKESQLNLTVLARPINLMERSTKQLVAVSSSKEKVIVATCISANGKPPSSVSWETKLKGEAEFQELKHNNGTVTVISHYRLVPTRDVHNQPLTCLTNYLAERYTETITLNVLYKPKVSIEGYDGNWYVKRTEVKLTCITDANPPPFSFHWRMHKECTRRSFCWSGTPGQPEFFPTMEKKQANGSLPDTAEVNNGTLIFRGPVTYSLAGTYICEAVNTIGNHTGQVEVNVTGEMTLEEGKKTNDLVNKEEFPFTPTPPEQQFRDVPSMFSAAIIGGVVGVILLVVIVSVILFVVLRRRHHTFKGDYNTKKHVYGNGYSKPGMAQHPPMAQSLQYPEDSEDEKKPGPVGSISYDDEDEEDGRKLGSKYEDDSKRPYFTVEEGERRGYVEDRTLPFQYEPEDLPDNLVPQNDGSFISKKEWYV</sequence>
<dbReference type="GO" id="GO:0005912">
    <property type="term" value="C:adherens junction"/>
    <property type="evidence" value="ECO:0007669"/>
    <property type="project" value="UniProtKB-SubCell"/>
</dbReference>
<dbReference type="PROSITE" id="PS50835">
    <property type="entry name" value="IG_LIKE"/>
    <property type="match status" value="2"/>
</dbReference>
<dbReference type="GO" id="GO:0005886">
    <property type="term" value="C:plasma membrane"/>
    <property type="evidence" value="ECO:0007669"/>
    <property type="project" value="UniProtKB-SubCell"/>
</dbReference>
<evidence type="ECO:0000256" key="11">
    <source>
        <dbReference type="ARBA" id="ARBA00023136"/>
    </source>
</evidence>
<dbReference type="SMART" id="SM00406">
    <property type="entry name" value="IGv"/>
    <property type="match status" value="1"/>
</dbReference>
<dbReference type="InterPro" id="IPR051427">
    <property type="entry name" value="Nectin/Nectin-like"/>
</dbReference>
<keyword evidence="11 15" id="KW-0472">Membrane</keyword>
<evidence type="ECO:0000256" key="13">
    <source>
        <dbReference type="ARBA" id="ARBA00023180"/>
    </source>
</evidence>
<keyword evidence="12" id="KW-1015">Disulfide bond</keyword>
<dbReference type="Pfam" id="PF07686">
    <property type="entry name" value="V-set"/>
    <property type="match status" value="1"/>
</dbReference>
<feature type="compositionally biased region" description="Basic and acidic residues" evidence="14">
    <location>
        <begin position="548"/>
        <end position="557"/>
    </location>
</feature>
<keyword evidence="13" id="KW-0325">Glycoprotein</keyword>
<evidence type="ECO:0000256" key="5">
    <source>
        <dbReference type="ARBA" id="ARBA00022692"/>
    </source>
</evidence>
<feature type="domain" description="Ig-like" evidence="17">
    <location>
        <begin position="284"/>
        <end position="399"/>
    </location>
</feature>
<dbReference type="PANTHER" id="PTHR23277">
    <property type="entry name" value="NECTIN-RELATED"/>
    <property type="match status" value="1"/>
</dbReference>
<evidence type="ECO:0000256" key="16">
    <source>
        <dbReference type="SAM" id="SignalP"/>
    </source>
</evidence>
<dbReference type="GO" id="GO:0007156">
    <property type="term" value="P:homophilic cell adhesion via plasma membrane adhesion molecules"/>
    <property type="evidence" value="ECO:0007669"/>
    <property type="project" value="TreeGrafter"/>
</dbReference>
<dbReference type="Pfam" id="PF08205">
    <property type="entry name" value="C2-set_2"/>
    <property type="match status" value="1"/>
</dbReference>
<evidence type="ECO:0000313" key="18">
    <source>
        <dbReference type="Ensembl" id="ENSLLEP00000016952.1"/>
    </source>
</evidence>
<dbReference type="AlphaFoldDB" id="A0A8C5PED8"/>
<dbReference type="InterPro" id="IPR003599">
    <property type="entry name" value="Ig_sub"/>
</dbReference>
<dbReference type="GO" id="GO:1902414">
    <property type="term" value="P:protein localization to cell junction"/>
    <property type="evidence" value="ECO:0007669"/>
    <property type="project" value="TreeGrafter"/>
</dbReference>
<evidence type="ECO:0000256" key="1">
    <source>
        <dbReference type="ARBA" id="ARBA00004251"/>
    </source>
</evidence>
<name>A0A8C5PED8_9ANUR</name>
<dbReference type="Proteomes" id="UP000694569">
    <property type="component" value="Unplaced"/>
</dbReference>
<feature type="region of interest" description="Disordered" evidence="14">
    <location>
        <begin position="484"/>
        <end position="557"/>
    </location>
</feature>
<dbReference type="Gene3D" id="2.60.40.10">
    <property type="entry name" value="Immunoglobulins"/>
    <property type="match status" value="3"/>
</dbReference>
<keyword evidence="7" id="KW-0677">Repeat</keyword>
<evidence type="ECO:0000256" key="6">
    <source>
        <dbReference type="ARBA" id="ARBA00022729"/>
    </source>
</evidence>
<evidence type="ECO:0000256" key="12">
    <source>
        <dbReference type="ARBA" id="ARBA00023157"/>
    </source>
</evidence>
<dbReference type="GeneTree" id="ENSGT00940000156933"/>
<evidence type="ECO:0000256" key="4">
    <source>
        <dbReference type="ARBA" id="ARBA00022475"/>
    </source>
</evidence>
<keyword evidence="5 15" id="KW-0812">Transmembrane</keyword>
<dbReference type="FunFam" id="2.60.40.10:FF:000304">
    <property type="entry name" value="Nectin cell adhesion molecule 1"/>
    <property type="match status" value="1"/>
</dbReference>
<protein>
    <submittedName>
        <fullName evidence="18">Nectin cell adhesion molecule 1</fullName>
    </submittedName>
</protein>
<dbReference type="Ensembl" id="ENSLLET00000017597.1">
    <property type="protein sequence ID" value="ENSLLEP00000016952.1"/>
    <property type="gene ID" value="ENSLLEG00000010764.1"/>
</dbReference>
<proteinExistence type="inferred from homology"/>
<keyword evidence="9" id="KW-0965">Cell junction</keyword>
<evidence type="ECO:0000256" key="14">
    <source>
        <dbReference type="SAM" id="MobiDB-lite"/>
    </source>
</evidence>
<evidence type="ECO:0000256" key="9">
    <source>
        <dbReference type="ARBA" id="ARBA00022949"/>
    </source>
</evidence>
<accession>A0A8C5PED8</accession>
<keyword evidence="19" id="KW-1185">Reference proteome</keyword>
<keyword evidence="8" id="KW-0130">Cell adhesion</keyword>
<gene>
    <name evidence="18" type="primary">NECTIN1</name>
</gene>
<evidence type="ECO:0000256" key="10">
    <source>
        <dbReference type="ARBA" id="ARBA00022989"/>
    </source>
</evidence>
<evidence type="ECO:0000256" key="15">
    <source>
        <dbReference type="SAM" id="Phobius"/>
    </source>
</evidence>
<dbReference type="InterPro" id="IPR013783">
    <property type="entry name" value="Ig-like_fold"/>
</dbReference>
<feature type="signal peptide" evidence="16">
    <location>
        <begin position="1"/>
        <end position="25"/>
    </location>
</feature>
<reference evidence="18" key="2">
    <citation type="submission" date="2025-09" db="UniProtKB">
        <authorList>
            <consortium name="Ensembl"/>
        </authorList>
    </citation>
    <scope>IDENTIFICATION</scope>
</reference>
<dbReference type="InterPro" id="IPR013106">
    <property type="entry name" value="Ig_V-set"/>
</dbReference>
<comment type="subcellular location">
    <subcellularLocation>
        <location evidence="2">Cell junction</location>
        <location evidence="2">Adherens junction</location>
    </subcellularLocation>
    <subcellularLocation>
        <location evidence="1">Cell membrane</location>
        <topology evidence="1">Single-pass type I membrane protein</topology>
    </subcellularLocation>
</comment>
<evidence type="ECO:0000256" key="8">
    <source>
        <dbReference type="ARBA" id="ARBA00022889"/>
    </source>
</evidence>
<dbReference type="PANTHER" id="PTHR23277:SF69">
    <property type="entry name" value="NECTIN-1"/>
    <property type="match status" value="1"/>
</dbReference>
<evidence type="ECO:0000256" key="7">
    <source>
        <dbReference type="ARBA" id="ARBA00022737"/>
    </source>
</evidence>
<dbReference type="OrthoDB" id="8718740at2759"/>
<feature type="chain" id="PRO_5034497905" evidence="16">
    <location>
        <begin position="26"/>
        <end position="589"/>
    </location>
</feature>
<dbReference type="InterPro" id="IPR007110">
    <property type="entry name" value="Ig-like_dom"/>
</dbReference>